<evidence type="ECO:0000256" key="5">
    <source>
        <dbReference type="SAM" id="MobiDB-lite"/>
    </source>
</evidence>
<feature type="domain" description="CCHC-type" evidence="6">
    <location>
        <begin position="89"/>
        <end position="104"/>
    </location>
</feature>
<protein>
    <recommendedName>
        <fullName evidence="6">CCHC-type domain-containing protein</fullName>
    </recommendedName>
</protein>
<keyword evidence="1" id="KW-0479">Metal-binding</keyword>
<dbReference type="AlphaFoldDB" id="W4FCT5"/>
<evidence type="ECO:0000256" key="2">
    <source>
        <dbReference type="ARBA" id="ARBA00022771"/>
    </source>
</evidence>
<organism evidence="7">
    <name type="scientific">Aphanomyces astaci</name>
    <name type="common">Crayfish plague agent</name>
    <dbReference type="NCBI Taxonomy" id="112090"/>
    <lineage>
        <taxon>Eukaryota</taxon>
        <taxon>Sar</taxon>
        <taxon>Stramenopiles</taxon>
        <taxon>Oomycota</taxon>
        <taxon>Saprolegniomycetes</taxon>
        <taxon>Saprolegniales</taxon>
        <taxon>Verrucalvaceae</taxon>
        <taxon>Aphanomyces</taxon>
    </lineage>
</organism>
<dbReference type="GO" id="GO:0008270">
    <property type="term" value="F:zinc ion binding"/>
    <property type="evidence" value="ECO:0007669"/>
    <property type="project" value="UniProtKB-KW"/>
</dbReference>
<evidence type="ECO:0000256" key="3">
    <source>
        <dbReference type="ARBA" id="ARBA00022833"/>
    </source>
</evidence>
<keyword evidence="2 4" id="KW-0863">Zinc-finger</keyword>
<feature type="compositionally biased region" description="Acidic residues" evidence="5">
    <location>
        <begin position="114"/>
        <end position="125"/>
    </location>
</feature>
<evidence type="ECO:0000256" key="1">
    <source>
        <dbReference type="ARBA" id="ARBA00022723"/>
    </source>
</evidence>
<feature type="compositionally biased region" description="Basic residues" evidence="5">
    <location>
        <begin position="132"/>
        <end position="169"/>
    </location>
</feature>
<dbReference type="RefSeq" id="XP_009845800.1">
    <property type="nucleotide sequence ID" value="XM_009847498.1"/>
</dbReference>
<dbReference type="GeneID" id="20820440"/>
<dbReference type="PROSITE" id="PS50158">
    <property type="entry name" value="ZF_CCHC"/>
    <property type="match status" value="1"/>
</dbReference>
<gene>
    <name evidence="7" type="ORF">H257_18444</name>
</gene>
<feature type="compositionally biased region" description="Basic and acidic residues" evidence="5">
    <location>
        <begin position="1"/>
        <end position="10"/>
    </location>
</feature>
<evidence type="ECO:0000259" key="6">
    <source>
        <dbReference type="PROSITE" id="PS50158"/>
    </source>
</evidence>
<reference evidence="7" key="1">
    <citation type="submission" date="2013-12" db="EMBL/GenBank/DDBJ databases">
        <title>The Genome Sequence of Aphanomyces astaci APO3.</title>
        <authorList>
            <consortium name="The Broad Institute Genomics Platform"/>
            <person name="Russ C."/>
            <person name="Tyler B."/>
            <person name="van West P."/>
            <person name="Dieguez-Uribeondo J."/>
            <person name="Young S.K."/>
            <person name="Zeng Q."/>
            <person name="Gargeya S."/>
            <person name="Fitzgerald M."/>
            <person name="Abouelleil A."/>
            <person name="Alvarado L."/>
            <person name="Chapman S.B."/>
            <person name="Gainer-Dewar J."/>
            <person name="Goldberg J."/>
            <person name="Griggs A."/>
            <person name="Gujja S."/>
            <person name="Hansen M."/>
            <person name="Howarth C."/>
            <person name="Imamovic A."/>
            <person name="Ireland A."/>
            <person name="Larimer J."/>
            <person name="McCowan C."/>
            <person name="Murphy C."/>
            <person name="Pearson M."/>
            <person name="Poon T.W."/>
            <person name="Priest M."/>
            <person name="Roberts A."/>
            <person name="Saif S."/>
            <person name="Shea T."/>
            <person name="Sykes S."/>
            <person name="Wortman J."/>
            <person name="Nusbaum C."/>
            <person name="Birren B."/>
        </authorList>
    </citation>
    <scope>NUCLEOTIDE SEQUENCE [LARGE SCALE GENOMIC DNA]</scope>
    <source>
        <strain evidence="7">APO3</strain>
    </source>
</reference>
<keyword evidence="3" id="KW-0862">Zinc</keyword>
<dbReference type="VEuPathDB" id="FungiDB:H257_18444"/>
<proteinExistence type="predicted"/>
<name>W4FCT5_APHAT</name>
<accession>W4FCT5</accession>
<evidence type="ECO:0000313" key="7">
    <source>
        <dbReference type="EMBL" id="ETV64704.1"/>
    </source>
</evidence>
<evidence type="ECO:0000256" key="4">
    <source>
        <dbReference type="PROSITE-ProRule" id="PRU00047"/>
    </source>
</evidence>
<dbReference type="GO" id="GO:0003676">
    <property type="term" value="F:nucleic acid binding"/>
    <property type="evidence" value="ECO:0007669"/>
    <property type="project" value="InterPro"/>
</dbReference>
<feature type="region of interest" description="Disordered" evidence="5">
    <location>
        <begin position="1"/>
        <end position="30"/>
    </location>
</feature>
<dbReference type="OrthoDB" id="31154at2759"/>
<dbReference type="PANTHER" id="PTHR31437">
    <property type="entry name" value="SREK1IP1 FAMILY MEMBER"/>
    <property type="match status" value="1"/>
</dbReference>
<dbReference type="InterPro" id="IPR001878">
    <property type="entry name" value="Znf_CCHC"/>
</dbReference>
<dbReference type="EMBL" id="KI913279">
    <property type="protein sequence ID" value="ETV64704.1"/>
    <property type="molecule type" value="Genomic_DNA"/>
</dbReference>
<dbReference type="PANTHER" id="PTHR31437:SF1">
    <property type="entry name" value="PROTEIN SREK1IP1"/>
    <property type="match status" value="1"/>
</dbReference>
<feature type="region of interest" description="Disordered" evidence="5">
    <location>
        <begin position="109"/>
        <end position="169"/>
    </location>
</feature>
<sequence>MGDRKGDGKGRGGSRKGLNPLLPHNNRMSSSSALKMTGIWTQTIGYDPYAQEGDRQQEEEAAAATRERAKGIMALATLSNQGNEARGACKKCGMMGHLTFQCRNFQVAAPKEDESSDDSDSSTDDDASRRSREPKKKRKRSRSPKKKSKKDKKVKKKGSSSKKKKHKSE</sequence>
<feature type="non-terminal residue" evidence="7">
    <location>
        <position position="1"/>
    </location>
</feature>
<dbReference type="Pfam" id="PF13917">
    <property type="entry name" value="zf-CCHC_3"/>
    <property type="match status" value="1"/>
</dbReference>